<keyword evidence="11" id="KW-1185">Reference proteome</keyword>
<comment type="subunit">
    <text evidence="9">Homodimer, forms a heterotetramer with a Cas1 homodimer.</text>
</comment>
<dbReference type="Gene3D" id="3.30.70.240">
    <property type="match status" value="1"/>
</dbReference>
<evidence type="ECO:0000256" key="6">
    <source>
        <dbReference type="ARBA" id="ARBA00022801"/>
    </source>
</evidence>
<keyword evidence="8 9" id="KW-0051">Antiviral defense</keyword>
<evidence type="ECO:0000256" key="7">
    <source>
        <dbReference type="ARBA" id="ARBA00022842"/>
    </source>
</evidence>
<evidence type="ECO:0000313" key="10">
    <source>
        <dbReference type="EMBL" id="TSJ72803.1"/>
    </source>
</evidence>
<dbReference type="PANTHER" id="PTHR34405:SF3">
    <property type="entry name" value="CRISPR-ASSOCIATED ENDORIBONUCLEASE CAS2 3"/>
    <property type="match status" value="1"/>
</dbReference>
<evidence type="ECO:0000256" key="3">
    <source>
        <dbReference type="ARBA" id="ARBA00022722"/>
    </source>
</evidence>
<dbReference type="InterPro" id="IPR021127">
    <property type="entry name" value="CRISPR_associated_Cas2"/>
</dbReference>
<evidence type="ECO:0000256" key="4">
    <source>
        <dbReference type="ARBA" id="ARBA00022723"/>
    </source>
</evidence>
<keyword evidence="6 9" id="KW-0378">Hydrolase</keyword>
<evidence type="ECO:0000256" key="9">
    <source>
        <dbReference type="HAMAP-Rule" id="MF_01471"/>
    </source>
</evidence>
<dbReference type="Proteomes" id="UP000320747">
    <property type="component" value="Unassembled WGS sequence"/>
</dbReference>
<proteinExistence type="inferred from homology"/>
<evidence type="ECO:0000256" key="1">
    <source>
        <dbReference type="ARBA" id="ARBA00001946"/>
    </source>
</evidence>
<evidence type="ECO:0000313" key="11">
    <source>
        <dbReference type="Proteomes" id="UP000320747"/>
    </source>
</evidence>
<keyword evidence="7 9" id="KW-0460">Magnesium</keyword>
<dbReference type="InterPro" id="IPR019199">
    <property type="entry name" value="Virulence_VapD/CRISPR_Cas2"/>
</dbReference>
<sequence length="93" mass="10645">MAMKYLVCYDISHNRRRSKVSARLQAIGERIQESVFIVHATTPDTSWQQEILDLCNLDVDRILFLPVCKSCYAAIGSHGQMDLEDGQQGWFII</sequence>
<evidence type="ECO:0000256" key="8">
    <source>
        <dbReference type="ARBA" id="ARBA00023118"/>
    </source>
</evidence>
<comment type="cofactor">
    <cofactor evidence="1 9">
        <name>Mg(2+)</name>
        <dbReference type="ChEBI" id="CHEBI:18420"/>
    </cofactor>
</comment>
<keyword evidence="5 9" id="KW-0255">Endonuclease</keyword>
<dbReference type="HAMAP" id="MF_01471">
    <property type="entry name" value="Cas2"/>
    <property type="match status" value="1"/>
</dbReference>
<keyword evidence="4 9" id="KW-0479">Metal-binding</keyword>
<dbReference type="CDD" id="cd09725">
    <property type="entry name" value="Cas2_I_II_III"/>
    <property type="match status" value="1"/>
</dbReference>
<comment type="similarity">
    <text evidence="2 9">Belongs to the CRISPR-associated endoribonuclease Cas2 protein family.</text>
</comment>
<reference evidence="10 11" key="1">
    <citation type="submission" date="2019-07" db="EMBL/GenBank/DDBJ databases">
        <title>Draft genome of Corynebacterium godavarianum and other related strains.</title>
        <authorList>
            <person name="Bernier A.-M."/>
            <person name="Bernard K."/>
        </authorList>
    </citation>
    <scope>NUCLEOTIDE SEQUENCE [LARGE SCALE GENOMIC DNA]</scope>
    <source>
        <strain evidence="10 11">LMG 29598</strain>
    </source>
</reference>
<comment type="function">
    <text evidence="9">CRISPR (clustered regularly interspaced short palindromic repeat), is an adaptive immune system that provides protection against mobile genetic elements (viruses, transposable elements and conjugative plasmids). CRISPR clusters contain sequences complementary to antecedent mobile elements and target invading nucleic acids. CRISPR clusters are transcribed and processed into CRISPR RNA (crRNA). Functions as a ssRNA-specific endoribonuclease. Involved in the integration of spacer DNA into the CRISPR cassette.</text>
</comment>
<evidence type="ECO:0000256" key="5">
    <source>
        <dbReference type="ARBA" id="ARBA00022759"/>
    </source>
</evidence>
<organism evidence="10 11">
    <name type="scientific">Corynebacterium godavarianum</name>
    <dbReference type="NCBI Taxonomy" id="2054421"/>
    <lineage>
        <taxon>Bacteria</taxon>
        <taxon>Bacillati</taxon>
        <taxon>Actinomycetota</taxon>
        <taxon>Actinomycetes</taxon>
        <taxon>Mycobacteriales</taxon>
        <taxon>Corynebacteriaceae</taxon>
        <taxon>Corynebacterium</taxon>
    </lineage>
</organism>
<feature type="binding site" evidence="9">
    <location>
        <position position="10"/>
    </location>
    <ligand>
        <name>Mg(2+)</name>
        <dbReference type="ChEBI" id="CHEBI:18420"/>
        <note>catalytic</note>
    </ligand>
</feature>
<dbReference type="GO" id="GO:0004519">
    <property type="term" value="F:endonuclease activity"/>
    <property type="evidence" value="ECO:0007669"/>
    <property type="project" value="UniProtKB-KW"/>
</dbReference>
<dbReference type="EC" id="3.1.-.-" evidence="9"/>
<gene>
    <name evidence="9 10" type="primary">cas2</name>
    <name evidence="10" type="ORF">FPH17_09145</name>
</gene>
<dbReference type="Pfam" id="PF09827">
    <property type="entry name" value="CRISPR_Cas2"/>
    <property type="match status" value="1"/>
</dbReference>
<evidence type="ECO:0000256" key="2">
    <source>
        <dbReference type="ARBA" id="ARBA00009959"/>
    </source>
</evidence>
<dbReference type="EMBL" id="VMHH01000008">
    <property type="protein sequence ID" value="TSJ72803.1"/>
    <property type="molecule type" value="Genomic_DNA"/>
</dbReference>
<keyword evidence="3 9" id="KW-0540">Nuclease</keyword>
<name>A0ABY3DZN1_9CORY</name>
<dbReference type="PANTHER" id="PTHR34405">
    <property type="entry name" value="CRISPR-ASSOCIATED ENDORIBONUCLEASE CAS2"/>
    <property type="match status" value="1"/>
</dbReference>
<dbReference type="SUPFAM" id="SSF143430">
    <property type="entry name" value="TTP0101/SSO1404-like"/>
    <property type="match status" value="1"/>
</dbReference>
<dbReference type="NCBIfam" id="TIGR01573">
    <property type="entry name" value="cas2"/>
    <property type="match status" value="1"/>
</dbReference>
<comment type="caution">
    <text evidence="10">The sequence shown here is derived from an EMBL/GenBank/DDBJ whole genome shotgun (WGS) entry which is preliminary data.</text>
</comment>
<accession>A0ABY3DZN1</accession>
<protein>
    <recommendedName>
        <fullName evidence="9">CRISPR-associated endoribonuclease Cas2</fullName>
        <ecNumber evidence="9">3.1.-.-</ecNumber>
    </recommendedName>
</protein>